<feature type="transmembrane region" description="Helical" evidence="2">
    <location>
        <begin position="115"/>
        <end position="139"/>
    </location>
</feature>
<reference evidence="4" key="1">
    <citation type="submission" date="2023-07" db="EMBL/GenBank/DDBJ databases">
        <title>30 novel species of actinomycetes from the DSMZ collection.</title>
        <authorList>
            <person name="Nouioui I."/>
        </authorList>
    </citation>
    <scope>NUCLEOTIDE SEQUENCE [LARGE SCALE GENOMIC DNA]</scope>
    <source>
        <strain evidence="4">DSM 44399</strain>
    </source>
</reference>
<evidence type="ECO:0000256" key="1">
    <source>
        <dbReference type="SAM" id="MobiDB-lite"/>
    </source>
</evidence>
<accession>A0ABU2JE20</accession>
<dbReference type="RefSeq" id="WP_311424075.1">
    <property type="nucleotide sequence ID" value="NZ_JAVREH010000024.1"/>
</dbReference>
<gene>
    <name evidence="3" type="ORF">RM423_16155</name>
</gene>
<proteinExistence type="predicted"/>
<evidence type="ECO:0008006" key="5">
    <source>
        <dbReference type="Google" id="ProtNLM"/>
    </source>
</evidence>
<evidence type="ECO:0000256" key="2">
    <source>
        <dbReference type="SAM" id="Phobius"/>
    </source>
</evidence>
<feature type="transmembrane region" description="Helical" evidence="2">
    <location>
        <begin position="170"/>
        <end position="188"/>
    </location>
</feature>
<keyword evidence="2" id="KW-1133">Transmembrane helix</keyword>
<dbReference type="Proteomes" id="UP001183176">
    <property type="component" value="Unassembled WGS sequence"/>
</dbReference>
<organism evidence="3 4">
    <name type="scientific">Jatrophihabitans lederbergiae</name>
    <dbReference type="NCBI Taxonomy" id="3075547"/>
    <lineage>
        <taxon>Bacteria</taxon>
        <taxon>Bacillati</taxon>
        <taxon>Actinomycetota</taxon>
        <taxon>Actinomycetes</taxon>
        <taxon>Jatrophihabitantales</taxon>
        <taxon>Jatrophihabitantaceae</taxon>
        <taxon>Jatrophihabitans</taxon>
    </lineage>
</organism>
<feature type="transmembrane region" description="Helical" evidence="2">
    <location>
        <begin position="146"/>
        <end position="164"/>
    </location>
</feature>
<name>A0ABU2JE20_9ACTN</name>
<evidence type="ECO:0000313" key="4">
    <source>
        <dbReference type="Proteomes" id="UP001183176"/>
    </source>
</evidence>
<feature type="region of interest" description="Disordered" evidence="1">
    <location>
        <begin position="1"/>
        <end position="45"/>
    </location>
</feature>
<keyword evidence="4" id="KW-1185">Reference proteome</keyword>
<evidence type="ECO:0000313" key="3">
    <source>
        <dbReference type="EMBL" id="MDT0262929.1"/>
    </source>
</evidence>
<dbReference type="EMBL" id="JAVREH010000024">
    <property type="protein sequence ID" value="MDT0262929.1"/>
    <property type="molecule type" value="Genomic_DNA"/>
</dbReference>
<sequence>MAAARHRGAPERDARELAGTPTTDPYRGSLADPYNVTIPTPAPAARTDTVAADEYHARSRQHQQGAPGPATMAGIIAIALGVTLGLLAMVLLAILGLQDDYGAPDRSFYRGTDSGYVVMALVNFGLALASSLGGLALLTGRLGGRIAMTAAGTGILVLSGFWWLRGDVSAGVPIVIGLLALIMLALSYQRSVTRWLGVLPASQPE</sequence>
<comment type="caution">
    <text evidence="3">The sequence shown here is derived from an EMBL/GenBank/DDBJ whole genome shotgun (WGS) entry which is preliminary data.</text>
</comment>
<keyword evidence="2" id="KW-0812">Transmembrane</keyword>
<keyword evidence="2" id="KW-0472">Membrane</keyword>
<protein>
    <recommendedName>
        <fullName evidence="5">Integral membrane protein</fullName>
    </recommendedName>
</protein>
<feature type="transmembrane region" description="Helical" evidence="2">
    <location>
        <begin position="70"/>
        <end position="95"/>
    </location>
</feature>